<evidence type="ECO:0000256" key="1">
    <source>
        <dbReference type="SAM" id="Phobius"/>
    </source>
</evidence>
<dbReference type="EMBL" id="JBHRZI010000011">
    <property type="protein sequence ID" value="MFC3892560.1"/>
    <property type="molecule type" value="Genomic_DNA"/>
</dbReference>
<keyword evidence="1" id="KW-0472">Membrane</keyword>
<evidence type="ECO:0000313" key="3">
    <source>
        <dbReference type="EMBL" id="MFC3892560.1"/>
    </source>
</evidence>
<feature type="transmembrane region" description="Helical" evidence="1">
    <location>
        <begin position="158"/>
        <end position="180"/>
    </location>
</feature>
<comment type="caution">
    <text evidence="3">The sequence shown here is derived from an EMBL/GenBank/DDBJ whole genome shotgun (WGS) entry which is preliminary data.</text>
</comment>
<dbReference type="InterPro" id="IPR011646">
    <property type="entry name" value="KAP_P-loop"/>
</dbReference>
<dbReference type="RefSeq" id="WP_382372262.1">
    <property type="nucleotide sequence ID" value="NZ_JBHRZI010000011.1"/>
</dbReference>
<feature type="domain" description="KAP NTPase" evidence="2">
    <location>
        <begin position="262"/>
        <end position="465"/>
    </location>
</feature>
<accession>A0ABV8BTE2</accession>
<feature type="transmembrane region" description="Helical" evidence="1">
    <location>
        <begin position="72"/>
        <end position="91"/>
    </location>
</feature>
<protein>
    <recommendedName>
        <fullName evidence="2">KAP NTPase domain-containing protein</fullName>
    </recommendedName>
</protein>
<organism evidence="3 4">
    <name type="scientific">Lentzea rhizosphaerae</name>
    <dbReference type="NCBI Taxonomy" id="2041025"/>
    <lineage>
        <taxon>Bacteria</taxon>
        <taxon>Bacillati</taxon>
        <taxon>Actinomycetota</taxon>
        <taxon>Actinomycetes</taxon>
        <taxon>Pseudonocardiales</taxon>
        <taxon>Pseudonocardiaceae</taxon>
        <taxon>Lentzea</taxon>
    </lineage>
</organism>
<reference evidence="4" key="1">
    <citation type="journal article" date="2019" name="Int. J. Syst. Evol. Microbiol.">
        <title>The Global Catalogue of Microorganisms (GCM) 10K type strain sequencing project: providing services to taxonomists for standard genome sequencing and annotation.</title>
        <authorList>
            <consortium name="The Broad Institute Genomics Platform"/>
            <consortium name="The Broad Institute Genome Sequencing Center for Infectious Disease"/>
            <person name="Wu L."/>
            <person name="Ma J."/>
        </authorList>
    </citation>
    <scope>NUCLEOTIDE SEQUENCE [LARGE SCALE GENOMIC DNA]</scope>
    <source>
        <strain evidence="4">CGMCC 4.7405</strain>
    </source>
</reference>
<dbReference type="SUPFAM" id="SSF52540">
    <property type="entry name" value="P-loop containing nucleoside triphosphate hydrolases"/>
    <property type="match status" value="1"/>
</dbReference>
<keyword evidence="1" id="KW-0812">Transmembrane</keyword>
<evidence type="ECO:0000313" key="4">
    <source>
        <dbReference type="Proteomes" id="UP001595690"/>
    </source>
</evidence>
<keyword evidence="4" id="KW-1185">Reference proteome</keyword>
<proteinExistence type="predicted"/>
<evidence type="ECO:0000259" key="2">
    <source>
        <dbReference type="Pfam" id="PF07693"/>
    </source>
</evidence>
<dbReference type="Pfam" id="PF07693">
    <property type="entry name" value="KAP_NTPase"/>
    <property type="match status" value="1"/>
</dbReference>
<feature type="transmembrane region" description="Helical" evidence="1">
    <location>
        <begin position="130"/>
        <end position="151"/>
    </location>
</feature>
<feature type="transmembrane region" description="Helical" evidence="1">
    <location>
        <begin position="98"/>
        <end position="118"/>
    </location>
</feature>
<dbReference type="InterPro" id="IPR027417">
    <property type="entry name" value="P-loop_NTPase"/>
</dbReference>
<dbReference type="Proteomes" id="UP001595690">
    <property type="component" value="Unassembled WGS sequence"/>
</dbReference>
<sequence length="683" mass="74781">MTDDEVFDHAVDAALDSMRDREGADPKRLRAAAEVARPWVIAQAQELQRKHAQQVTQAEIKTVRWAGKHPVFWQWTFVVVLPVVATVAAALLSQTKTLAFLSWSSIGLGISLVALWMSRLGSVGRWVGRVWAWGGLAAPMFVAGMEFARLVGWNDWRLLVAAFAGMGVAMVLADAVATVLPTREITRAIEAVDAALREWRTAVLERGVLPVLRAELRSRERVPGIELRYRHAGGLQKGGSLISHQPVPAGRRLADLVRTLDGGSFALAGPRGAGKTSLLEAFRQGAYLEPKQPLDLVVMVAAPVDYVPREFVLHLYACACRAVLSYAELVDPYALKRAGRRDRWWRDAPDEAVTAVRAALRGLESIAYVRTQTGEASGKFGFRGAELSYKKGVSLAGRPATFPELVDDFRTFVADTAAALDPERLVIIIDEMDRIGAGEQARRFLNEIKAIFDVPGCYYLMSVSTEAQHDFELAGVGLRSVFDSSFDEVVRVDYLDHELARALISRSVEEFPEVFVALAYAFSGGVARQLIRSARAIVRQEQGTPLATVAATLIEDELDRVCKTTGDALTAAETEEDVTGLLRVLVEPEADDLRDYRKAIQAAYDGEDTAVRNLRDLAAARVEFLAIVRDYFTDDLTEVVPAQINALARARRYAGSNPATGLALLEELSAETRGRPAPAPPPP</sequence>
<name>A0ABV8BTE2_9PSEU</name>
<keyword evidence="1" id="KW-1133">Transmembrane helix</keyword>
<dbReference type="Gene3D" id="3.40.50.300">
    <property type="entry name" value="P-loop containing nucleotide triphosphate hydrolases"/>
    <property type="match status" value="1"/>
</dbReference>
<gene>
    <name evidence="3" type="ORF">ACFOWZ_13845</name>
</gene>